<protein>
    <submittedName>
        <fullName evidence="1">Uncharacterized protein</fullName>
    </submittedName>
</protein>
<proteinExistence type="predicted"/>
<dbReference type="VEuPathDB" id="VectorBase:AMAM011322"/>
<sequence length="232" mass="26298">MEVTVELETEQNCTCIQCSTVRCDFSFMNRNLSLLELLDFVEFYLYITPDAIERMQWNTTQRCLYLRVKNSTMATHLMVLHNKRHVYPPGRSGSRVELTRLDMPTEVIVHDLSELVTDDQVRASLGQYGVVMTIAHSRWSQNVTYAGIPSGHRLVQMVIQRPIPRTLRIANELAGISYSGQQRGSTRLVGWLSRAAVNGLRRFGRFVRAYISQSAGVLASGSCAEELVEQNI</sequence>
<reference evidence="2" key="1">
    <citation type="submission" date="2013-09" db="EMBL/GenBank/DDBJ databases">
        <title>The Genome Sequence of Anopheles maculatus species B.</title>
        <authorList>
            <consortium name="The Broad Institute Genomics Platform"/>
            <person name="Neafsey D.E."/>
            <person name="Besansky N."/>
            <person name="Howell P."/>
            <person name="Walton C."/>
            <person name="Young S.K."/>
            <person name="Zeng Q."/>
            <person name="Gargeya S."/>
            <person name="Fitzgerald M."/>
            <person name="Haas B."/>
            <person name="Abouelleil A."/>
            <person name="Allen A.W."/>
            <person name="Alvarado L."/>
            <person name="Arachchi H.M."/>
            <person name="Berlin A.M."/>
            <person name="Chapman S.B."/>
            <person name="Gainer-Dewar J."/>
            <person name="Goldberg J."/>
            <person name="Griggs A."/>
            <person name="Gujja S."/>
            <person name="Hansen M."/>
            <person name="Howarth C."/>
            <person name="Imamovic A."/>
            <person name="Ireland A."/>
            <person name="Larimer J."/>
            <person name="McCowan C."/>
            <person name="Murphy C."/>
            <person name="Pearson M."/>
            <person name="Poon T.W."/>
            <person name="Priest M."/>
            <person name="Roberts A."/>
            <person name="Saif S."/>
            <person name="Shea T."/>
            <person name="Sisk P."/>
            <person name="Sykes S."/>
            <person name="Wortman J."/>
            <person name="Nusbaum C."/>
            <person name="Birren B."/>
        </authorList>
    </citation>
    <scope>NUCLEOTIDE SEQUENCE [LARGE SCALE GENOMIC DNA]</scope>
    <source>
        <strain evidence="2">maculatus3</strain>
    </source>
</reference>
<dbReference type="Proteomes" id="UP000075901">
    <property type="component" value="Unassembled WGS sequence"/>
</dbReference>
<evidence type="ECO:0000313" key="2">
    <source>
        <dbReference type="Proteomes" id="UP000075901"/>
    </source>
</evidence>
<organism evidence="1 2">
    <name type="scientific">Anopheles maculatus</name>
    <dbReference type="NCBI Taxonomy" id="74869"/>
    <lineage>
        <taxon>Eukaryota</taxon>
        <taxon>Metazoa</taxon>
        <taxon>Ecdysozoa</taxon>
        <taxon>Arthropoda</taxon>
        <taxon>Hexapoda</taxon>
        <taxon>Insecta</taxon>
        <taxon>Pterygota</taxon>
        <taxon>Neoptera</taxon>
        <taxon>Endopterygota</taxon>
        <taxon>Diptera</taxon>
        <taxon>Nematocera</taxon>
        <taxon>Culicoidea</taxon>
        <taxon>Culicidae</taxon>
        <taxon>Anophelinae</taxon>
        <taxon>Anopheles</taxon>
        <taxon>Anopheles maculatus group</taxon>
    </lineage>
</organism>
<dbReference type="EnsemblMetazoa" id="AMAM011322-RA">
    <property type="protein sequence ID" value="AMAM011322-PA"/>
    <property type="gene ID" value="AMAM011322"/>
</dbReference>
<evidence type="ECO:0000313" key="1">
    <source>
        <dbReference type="EnsemblMetazoa" id="AMAM011322-PA"/>
    </source>
</evidence>
<name>A0A182SQD9_9DIPT</name>
<accession>A0A182SQD9</accession>
<reference evidence="1" key="2">
    <citation type="submission" date="2020-05" db="UniProtKB">
        <authorList>
            <consortium name="EnsemblMetazoa"/>
        </authorList>
    </citation>
    <scope>IDENTIFICATION</scope>
    <source>
        <strain evidence="1">maculatus3</strain>
    </source>
</reference>
<keyword evidence="2" id="KW-1185">Reference proteome</keyword>
<dbReference type="AlphaFoldDB" id="A0A182SQD9"/>